<keyword evidence="8 10" id="KW-1133">Transmembrane helix</keyword>
<evidence type="ECO:0000259" key="12">
    <source>
        <dbReference type="Pfam" id="PF01694"/>
    </source>
</evidence>
<protein>
    <recommendedName>
        <fullName evidence="10">RHOMBOID-like protein</fullName>
        <ecNumber evidence="10">3.4.21.105</ecNumber>
    </recommendedName>
</protein>
<comment type="catalytic activity">
    <reaction evidence="1 10">
        <text>Cleaves type-1 transmembrane domains using a catalytic dyad composed of serine and histidine that are contributed by different transmembrane domains.</text>
        <dbReference type="EC" id="3.4.21.105"/>
    </reaction>
</comment>
<comment type="subcellular location">
    <subcellularLocation>
        <location evidence="2 10">Membrane</location>
        <topology evidence="2 10">Multi-pass membrane protein</topology>
    </subcellularLocation>
</comment>
<evidence type="ECO:0000256" key="2">
    <source>
        <dbReference type="ARBA" id="ARBA00004141"/>
    </source>
</evidence>
<dbReference type="AlphaFoldDB" id="A0A218XA69"/>
<keyword evidence="7 10" id="KW-0720">Serine protease</keyword>
<evidence type="ECO:0000256" key="1">
    <source>
        <dbReference type="ARBA" id="ARBA00000156"/>
    </source>
</evidence>
<reference evidence="13" key="2">
    <citation type="submission" date="2017-06" db="EMBL/GenBank/DDBJ databases">
        <title>The pomegranate genome and the genomics of punicalagin biosynthesis.</title>
        <authorList>
            <person name="Xu C."/>
        </authorList>
    </citation>
    <scope>NUCLEOTIDE SEQUENCE [LARGE SCALE GENOMIC DNA]</scope>
    <source>
        <tissue evidence="13">Fresh leaf</tissue>
    </source>
</reference>
<comment type="caution">
    <text evidence="13">The sequence shown here is derived from an EMBL/GenBank/DDBJ whole genome shotgun (WGS) entry which is preliminary data.</text>
</comment>
<feature type="domain" description="Peptidase S54 rhomboid" evidence="12">
    <location>
        <begin position="129"/>
        <end position="268"/>
    </location>
</feature>
<evidence type="ECO:0000256" key="5">
    <source>
        <dbReference type="ARBA" id="ARBA00022692"/>
    </source>
</evidence>
<keyword evidence="6 10" id="KW-0378">Hydrolase</keyword>
<dbReference type="GO" id="GO:0016020">
    <property type="term" value="C:membrane"/>
    <property type="evidence" value="ECO:0007669"/>
    <property type="project" value="UniProtKB-SubCell"/>
</dbReference>
<feature type="transmembrane region" description="Helical" evidence="10">
    <location>
        <begin position="54"/>
        <end position="75"/>
    </location>
</feature>
<dbReference type="SUPFAM" id="SSF144091">
    <property type="entry name" value="Rhomboid-like"/>
    <property type="match status" value="1"/>
</dbReference>
<evidence type="ECO:0000256" key="10">
    <source>
        <dbReference type="RuleBase" id="RU362115"/>
    </source>
</evidence>
<dbReference type="Proteomes" id="UP000233551">
    <property type="component" value="Unassembled WGS sequence"/>
</dbReference>
<feature type="transmembrane region" description="Helical" evidence="10">
    <location>
        <begin position="195"/>
        <end position="215"/>
    </location>
</feature>
<evidence type="ECO:0000313" key="15">
    <source>
        <dbReference type="Proteomes" id="UP000197138"/>
    </source>
</evidence>
<comment type="function">
    <text evidence="10">Serine protease involved in intramembrane proteolysis.</text>
</comment>
<keyword evidence="5 10" id="KW-0812">Transmembrane</keyword>
<keyword evidence="9 10" id="KW-0472">Membrane</keyword>
<dbReference type="GeneID" id="116193301"/>
<evidence type="ECO:0000256" key="9">
    <source>
        <dbReference type="ARBA" id="ARBA00023136"/>
    </source>
</evidence>
<dbReference type="GO" id="GO:0005794">
    <property type="term" value="C:Golgi apparatus"/>
    <property type="evidence" value="ECO:0007669"/>
    <property type="project" value="UniProtKB-ARBA"/>
</dbReference>
<dbReference type="Gene3D" id="1.20.1540.10">
    <property type="entry name" value="Rhomboid-like"/>
    <property type="match status" value="1"/>
</dbReference>
<feature type="transmembrane region" description="Helical" evidence="10">
    <location>
        <begin position="171"/>
        <end position="189"/>
    </location>
</feature>
<gene>
    <name evidence="13" type="ORF">CDL15_Pgr007871</name>
    <name evidence="14" type="ORF">CRG98_031122</name>
</gene>
<sequence>MGKKSKASPPQSLDLDIEKGPQCSSFSPRHHRHHKNQYASSPPLPPPPAGPDQWFPWLIPLIFMADIAIFVYTMYVNDCPAREGSRCTLFNPLGRFSFEPFKSNPMLGPSISTLEQLGGLERKLVVDNGESWRLVSCIWLHAGALHLAANMLSLIVVAISLEQEFGFLKIGVLYVLAGIGGSLLSTLSTSNGSSISVGASGALFGLLGAMLSELITNWTIYANKCTALITLVIVVVLNMAIGLLIPHVDNSAHIGGFVAGFLLGFVLLIRPQYGYVSRRYIPAGYDIKRKKSKHRAYQYILWVTALLLIVAGFSTGFAKVLNGQAIKKITF</sequence>
<dbReference type="InterPro" id="IPR035952">
    <property type="entry name" value="Rhomboid-like_sf"/>
</dbReference>
<dbReference type="GO" id="GO:0004252">
    <property type="term" value="F:serine-type endopeptidase activity"/>
    <property type="evidence" value="ECO:0007669"/>
    <property type="project" value="InterPro"/>
</dbReference>
<organism evidence="13 15">
    <name type="scientific">Punica granatum</name>
    <name type="common">Pomegranate</name>
    <dbReference type="NCBI Taxonomy" id="22663"/>
    <lineage>
        <taxon>Eukaryota</taxon>
        <taxon>Viridiplantae</taxon>
        <taxon>Streptophyta</taxon>
        <taxon>Embryophyta</taxon>
        <taxon>Tracheophyta</taxon>
        <taxon>Spermatophyta</taxon>
        <taxon>Magnoliopsida</taxon>
        <taxon>eudicotyledons</taxon>
        <taxon>Gunneridae</taxon>
        <taxon>Pentapetalae</taxon>
        <taxon>rosids</taxon>
        <taxon>malvids</taxon>
        <taxon>Myrtales</taxon>
        <taxon>Lythraceae</taxon>
        <taxon>Punica</taxon>
    </lineage>
</organism>
<dbReference type="EC" id="3.4.21.105" evidence="10"/>
<dbReference type="PANTHER" id="PTHR22936:SF87">
    <property type="entry name" value="RHOMBOID-LIKE PROTEIN 5"/>
    <property type="match status" value="1"/>
</dbReference>
<evidence type="ECO:0000313" key="16">
    <source>
        <dbReference type="Proteomes" id="UP000233551"/>
    </source>
</evidence>
<evidence type="ECO:0000313" key="14">
    <source>
        <dbReference type="EMBL" id="PKI48500.1"/>
    </source>
</evidence>
<dbReference type="FunFam" id="1.20.1540.10:FF:000019">
    <property type="entry name" value="RHOMBOID-like protein"/>
    <property type="match status" value="1"/>
</dbReference>
<dbReference type="STRING" id="22663.A0A218XA69"/>
<reference evidence="14 16" key="3">
    <citation type="submission" date="2017-11" db="EMBL/GenBank/DDBJ databases">
        <title>De-novo sequencing of pomegranate (Punica granatum L.) genome.</title>
        <authorList>
            <person name="Akparov Z."/>
            <person name="Amiraslanov A."/>
            <person name="Hajiyeva S."/>
            <person name="Abbasov M."/>
            <person name="Kaur K."/>
            <person name="Hamwieh A."/>
            <person name="Solovyev V."/>
            <person name="Salamov A."/>
            <person name="Braich B."/>
            <person name="Kosarev P."/>
            <person name="Mahmoud A."/>
            <person name="Hajiyev E."/>
            <person name="Babayeva S."/>
            <person name="Izzatullayeva V."/>
            <person name="Mammadov A."/>
            <person name="Mammadov A."/>
            <person name="Sharifova S."/>
            <person name="Ojaghi J."/>
            <person name="Eynullazada K."/>
            <person name="Bayramov B."/>
            <person name="Abdulazimova A."/>
            <person name="Shahmuradov I."/>
        </authorList>
    </citation>
    <scope>NUCLEOTIDE SEQUENCE [LARGE SCALE GENOMIC DNA]</scope>
    <source>
        <strain evidence="14">AG2017</strain>
        <strain evidence="16">cv. AG2017</strain>
        <tissue evidence="14">Leaf</tissue>
    </source>
</reference>
<dbReference type="InterPro" id="IPR002610">
    <property type="entry name" value="Peptidase_S54_rhomboid-like"/>
</dbReference>
<evidence type="ECO:0000256" key="7">
    <source>
        <dbReference type="ARBA" id="ARBA00022825"/>
    </source>
</evidence>
<dbReference type="GO" id="GO:0006508">
    <property type="term" value="P:proteolysis"/>
    <property type="evidence" value="ECO:0007669"/>
    <property type="project" value="UniProtKB-KW"/>
</dbReference>
<dbReference type="EMBL" id="MTKT01002214">
    <property type="protein sequence ID" value="OWM81833.1"/>
    <property type="molecule type" value="Genomic_DNA"/>
</dbReference>
<evidence type="ECO:0000313" key="13">
    <source>
        <dbReference type="EMBL" id="OWM81833.1"/>
    </source>
</evidence>
<dbReference type="EMBL" id="PGOL01002383">
    <property type="protein sequence ID" value="PKI48500.1"/>
    <property type="molecule type" value="Genomic_DNA"/>
</dbReference>
<reference evidence="15" key="1">
    <citation type="journal article" date="2017" name="Plant J.">
        <title>The pomegranate (Punica granatum L.) genome and the genomics of punicalagin biosynthesis.</title>
        <authorList>
            <person name="Qin G."/>
            <person name="Xu C."/>
            <person name="Ming R."/>
            <person name="Tang H."/>
            <person name="Guyot R."/>
            <person name="Kramer E.M."/>
            <person name="Hu Y."/>
            <person name="Yi X."/>
            <person name="Qi Y."/>
            <person name="Xu X."/>
            <person name="Gao Z."/>
            <person name="Pan H."/>
            <person name="Jian J."/>
            <person name="Tian Y."/>
            <person name="Yue Z."/>
            <person name="Xu Y."/>
        </authorList>
    </citation>
    <scope>NUCLEOTIDE SEQUENCE [LARGE SCALE GENOMIC DNA]</scope>
    <source>
        <strain evidence="15">cv. Dabenzi</strain>
    </source>
</reference>
<feature type="transmembrane region" description="Helical" evidence="10">
    <location>
        <begin position="227"/>
        <end position="245"/>
    </location>
</feature>
<dbReference type="Proteomes" id="UP000197138">
    <property type="component" value="Unassembled WGS sequence"/>
</dbReference>
<keyword evidence="16" id="KW-1185">Reference proteome</keyword>
<evidence type="ECO:0000256" key="8">
    <source>
        <dbReference type="ARBA" id="ARBA00022989"/>
    </source>
</evidence>
<dbReference type="InterPro" id="IPR022764">
    <property type="entry name" value="Peptidase_S54_rhomboid_dom"/>
</dbReference>
<evidence type="ECO:0000256" key="6">
    <source>
        <dbReference type="ARBA" id="ARBA00022801"/>
    </source>
</evidence>
<dbReference type="Pfam" id="PF01694">
    <property type="entry name" value="Rhomboid"/>
    <property type="match status" value="1"/>
</dbReference>
<feature type="transmembrane region" description="Helical" evidence="10">
    <location>
        <begin position="251"/>
        <end position="269"/>
    </location>
</feature>
<dbReference type="PANTHER" id="PTHR22936">
    <property type="entry name" value="RHOMBOID-RELATED"/>
    <property type="match status" value="1"/>
</dbReference>
<comment type="caution">
    <text evidence="10">Lacks conserved residue(s) required for the propagation of feature annotation.</text>
</comment>
<proteinExistence type="inferred from homology"/>
<evidence type="ECO:0000256" key="3">
    <source>
        <dbReference type="ARBA" id="ARBA00009045"/>
    </source>
</evidence>
<evidence type="ECO:0000256" key="4">
    <source>
        <dbReference type="ARBA" id="ARBA00022670"/>
    </source>
</evidence>
<dbReference type="OrthoDB" id="418595at2759"/>
<feature type="region of interest" description="Disordered" evidence="11">
    <location>
        <begin position="1"/>
        <end position="46"/>
    </location>
</feature>
<name>A0A218XA69_PUNGR</name>
<keyword evidence="4 10" id="KW-0645">Protease</keyword>
<feature type="transmembrane region" description="Helical" evidence="10">
    <location>
        <begin position="299"/>
        <end position="318"/>
    </location>
</feature>
<accession>A0A218XA69</accession>
<comment type="similarity">
    <text evidence="3 10">Belongs to the peptidase S54 family.</text>
</comment>
<evidence type="ECO:0000256" key="11">
    <source>
        <dbReference type="SAM" id="MobiDB-lite"/>
    </source>
</evidence>